<dbReference type="GO" id="GO:0004190">
    <property type="term" value="F:aspartic-type endopeptidase activity"/>
    <property type="evidence" value="ECO:0007669"/>
    <property type="project" value="TreeGrafter"/>
</dbReference>
<sequence length="267" mass="29708">MGSFLNVVAYRMPLGMSVIWKPSHCPKCETPILARDNVPVLGWLWLRGKCRSCSEPISPRYAIVEAVMALTFIVLAYAELFSGGANLPTGPLTEGRGALENILEPHWTLLRVYAFHCALMCVLMCVVLVDLDGVRFPWSWIVPLIFAFLILTKWTYYDAKPIMSDELPKSSGLAVVLLPFLLVWFFGQDSTGRKNSYFLFAAASAFLGFGVLPTITALTVACVAILWAGTRVAKPPITRQRLFGSDFYLASMLQIVFWKQLHAIIAP</sequence>
<dbReference type="AlphaFoldDB" id="A0A517MV33"/>
<keyword evidence="1" id="KW-0812">Transmembrane</keyword>
<reference evidence="3 4" key="1">
    <citation type="submission" date="2019-02" db="EMBL/GenBank/DDBJ databases">
        <title>Deep-cultivation of Planctomycetes and their phenomic and genomic characterization uncovers novel biology.</title>
        <authorList>
            <person name="Wiegand S."/>
            <person name="Jogler M."/>
            <person name="Boedeker C."/>
            <person name="Pinto D."/>
            <person name="Vollmers J."/>
            <person name="Rivas-Marin E."/>
            <person name="Kohn T."/>
            <person name="Peeters S.H."/>
            <person name="Heuer A."/>
            <person name="Rast P."/>
            <person name="Oberbeckmann S."/>
            <person name="Bunk B."/>
            <person name="Jeske O."/>
            <person name="Meyerdierks A."/>
            <person name="Storesund J.E."/>
            <person name="Kallscheuer N."/>
            <person name="Luecker S."/>
            <person name="Lage O.M."/>
            <person name="Pohl T."/>
            <person name="Merkel B.J."/>
            <person name="Hornburger P."/>
            <person name="Mueller R.-W."/>
            <person name="Bruemmer F."/>
            <person name="Labrenz M."/>
            <person name="Spormann A.M."/>
            <person name="Op den Camp H."/>
            <person name="Overmann J."/>
            <person name="Amann R."/>
            <person name="Jetten M.S.M."/>
            <person name="Mascher T."/>
            <person name="Medema M.H."/>
            <person name="Devos D.P."/>
            <person name="Kaster A.-K."/>
            <person name="Ovreas L."/>
            <person name="Rohde M."/>
            <person name="Galperin M.Y."/>
            <person name="Jogler C."/>
        </authorList>
    </citation>
    <scope>NUCLEOTIDE SEQUENCE [LARGE SCALE GENOMIC DNA]</scope>
    <source>
        <strain evidence="3 4">HG15A2</strain>
    </source>
</reference>
<evidence type="ECO:0000313" key="3">
    <source>
        <dbReference type="EMBL" id="QDS98743.1"/>
    </source>
</evidence>
<accession>A0A517MV33</accession>
<dbReference type="PANTHER" id="PTHR30487">
    <property type="entry name" value="TYPE 4 PREPILIN-LIKE PROTEINS LEADER PEPTIDE-PROCESSING ENZYME"/>
    <property type="match status" value="1"/>
</dbReference>
<dbReference type="InterPro" id="IPR050882">
    <property type="entry name" value="Prepilin_peptidase/N-MTase"/>
</dbReference>
<evidence type="ECO:0000313" key="4">
    <source>
        <dbReference type="Proteomes" id="UP000319852"/>
    </source>
</evidence>
<feature type="transmembrane region" description="Helical" evidence="1">
    <location>
        <begin position="198"/>
        <end position="227"/>
    </location>
</feature>
<evidence type="ECO:0000259" key="2">
    <source>
        <dbReference type="Pfam" id="PF06750"/>
    </source>
</evidence>
<keyword evidence="1" id="KW-0472">Membrane</keyword>
<feature type="transmembrane region" description="Helical" evidence="1">
    <location>
        <begin position="113"/>
        <end position="131"/>
    </location>
</feature>
<dbReference type="EMBL" id="CP036263">
    <property type="protein sequence ID" value="QDS98743.1"/>
    <property type="molecule type" value="Genomic_DNA"/>
</dbReference>
<name>A0A517MV33_9BACT</name>
<keyword evidence="1" id="KW-1133">Transmembrane helix</keyword>
<dbReference type="GO" id="GO:0005886">
    <property type="term" value="C:plasma membrane"/>
    <property type="evidence" value="ECO:0007669"/>
    <property type="project" value="TreeGrafter"/>
</dbReference>
<protein>
    <submittedName>
        <fullName evidence="3">Type 4 prepilin-like proteins leader peptide-processing enzyme</fullName>
    </submittedName>
</protein>
<dbReference type="InterPro" id="IPR010627">
    <property type="entry name" value="Prepilin_pept_A24_N"/>
</dbReference>
<gene>
    <name evidence="3" type="primary">outO_1</name>
    <name evidence="3" type="ORF">HG15A2_20260</name>
</gene>
<dbReference type="PANTHER" id="PTHR30487:SF0">
    <property type="entry name" value="PREPILIN LEADER PEPTIDASE_N-METHYLTRANSFERASE-RELATED"/>
    <property type="match status" value="1"/>
</dbReference>
<keyword evidence="4" id="KW-1185">Reference proteome</keyword>
<feature type="transmembrane region" description="Helical" evidence="1">
    <location>
        <begin position="61"/>
        <end position="78"/>
    </location>
</feature>
<organism evidence="3 4">
    <name type="scientific">Adhaeretor mobilis</name>
    <dbReference type="NCBI Taxonomy" id="1930276"/>
    <lineage>
        <taxon>Bacteria</taxon>
        <taxon>Pseudomonadati</taxon>
        <taxon>Planctomycetota</taxon>
        <taxon>Planctomycetia</taxon>
        <taxon>Pirellulales</taxon>
        <taxon>Lacipirellulaceae</taxon>
        <taxon>Adhaeretor</taxon>
    </lineage>
</organism>
<dbReference type="GO" id="GO:0006465">
    <property type="term" value="P:signal peptide processing"/>
    <property type="evidence" value="ECO:0007669"/>
    <property type="project" value="TreeGrafter"/>
</dbReference>
<feature type="transmembrane region" description="Helical" evidence="1">
    <location>
        <begin position="138"/>
        <end position="157"/>
    </location>
</feature>
<feature type="domain" description="Prepilin peptidase A24 N-terminal" evidence="2">
    <location>
        <begin position="1"/>
        <end position="77"/>
    </location>
</feature>
<dbReference type="KEGG" id="amob:HG15A2_20260"/>
<proteinExistence type="predicted"/>
<feature type="transmembrane region" description="Helical" evidence="1">
    <location>
        <begin position="169"/>
        <end position="186"/>
    </location>
</feature>
<dbReference type="Proteomes" id="UP000319852">
    <property type="component" value="Chromosome"/>
</dbReference>
<dbReference type="Pfam" id="PF06750">
    <property type="entry name" value="A24_N_bact"/>
    <property type="match status" value="1"/>
</dbReference>
<evidence type="ECO:0000256" key="1">
    <source>
        <dbReference type="SAM" id="Phobius"/>
    </source>
</evidence>